<dbReference type="EMBL" id="CP144748">
    <property type="protein sequence ID" value="WVZ67763.1"/>
    <property type="molecule type" value="Genomic_DNA"/>
</dbReference>
<dbReference type="PANTHER" id="PTHR46934:SF6">
    <property type="entry name" value="MYB_SANT-LIKE DOMAIN-CONTAINING PROTEIN"/>
    <property type="match status" value="1"/>
</dbReference>
<organism evidence="4 5">
    <name type="scientific">Paspalum notatum var. saurae</name>
    <dbReference type="NCBI Taxonomy" id="547442"/>
    <lineage>
        <taxon>Eukaryota</taxon>
        <taxon>Viridiplantae</taxon>
        <taxon>Streptophyta</taxon>
        <taxon>Embryophyta</taxon>
        <taxon>Tracheophyta</taxon>
        <taxon>Spermatophyta</taxon>
        <taxon>Magnoliopsida</taxon>
        <taxon>Liliopsida</taxon>
        <taxon>Poales</taxon>
        <taxon>Poaceae</taxon>
        <taxon>PACMAD clade</taxon>
        <taxon>Panicoideae</taxon>
        <taxon>Andropogonodae</taxon>
        <taxon>Paspaleae</taxon>
        <taxon>Paspalinae</taxon>
        <taxon>Paspalum</taxon>
    </lineage>
</organism>
<feature type="domain" description="Myb/SANT-like" evidence="2">
    <location>
        <begin position="176"/>
        <end position="218"/>
    </location>
</feature>
<dbReference type="AlphaFoldDB" id="A0AAQ3T6C5"/>
<proteinExistence type="predicted"/>
<reference evidence="4 5" key="1">
    <citation type="submission" date="2024-02" db="EMBL/GenBank/DDBJ databases">
        <title>High-quality chromosome-scale genome assembly of Pensacola bahiagrass (Paspalum notatum Flugge var. saurae).</title>
        <authorList>
            <person name="Vega J.M."/>
            <person name="Podio M."/>
            <person name="Orjuela J."/>
            <person name="Siena L.A."/>
            <person name="Pessino S.C."/>
            <person name="Combes M.C."/>
            <person name="Mariac C."/>
            <person name="Albertini E."/>
            <person name="Pupilli F."/>
            <person name="Ortiz J.P.A."/>
            <person name="Leblanc O."/>
        </authorList>
    </citation>
    <scope>NUCLEOTIDE SEQUENCE [LARGE SCALE GENOMIC DNA]</scope>
    <source>
        <strain evidence="4">R1</strain>
        <tissue evidence="4">Leaf</tissue>
    </source>
</reference>
<dbReference type="InterPro" id="IPR024752">
    <property type="entry name" value="Myb/SANT-like_dom"/>
</dbReference>
<dbReference type="Proteomes" id="UP001341281">
    <property type="component" value="Chromosome 04"/>
</dbReference>
<evidence type="ECO:0000256" key="1">
    <source>
        <dbReference type="SAM" id="MobiDB-lite"/>
    </source>
</evidence>
<dbReference type="InterPro" id="IPR058353">
    <property type="entry name" value="DUF8040"/>
</dbReference>
<dbReference type="Pfam" id="PF26138">
    <property type="entry name" value="DUF8040"/>
    <property type="match status" value="1"/>
</dbReference>
<feature type="region of interest" description="Disordered" evidence="1">
    <location>
        <begin position="287"/>
        <end position="402"/>
    </location>
</feature>
<keyword evidence="5" id="KW-1185">Reference proteome</keyword>
<dbReference type="Pfam" id="PF12776">
    <property type="entry name" value="Myb_DNA-bind_3"/>
    <property type="match status" value="1"/>
</dbReference>
<dbReference type="PANTHER" id="PTHR46934">
    <property type="entry name" value="MYB_DNA-BIND_3 DOMAIN-CONTAINING PROTEIN-RELATED"/>
    <property type="match status" value="1"/>
</dbReference>
<feature type="compositionally biased region" description="Low complexity" evidence="1">
    <location>
        <begin position="383"/>
        <end position="392"/>
    </location>
</feature>
<evidence type="ECO:0000259" key="2">
    <source>
        <dbReference type="Pfam" id="PF12776"/>
    </source>
</evidence>
<feature type="compositionally biased region" description="Basic and acidic residues" evidence="1">
    <location>
        <begin position="337"/>
        <end position="357"/>
    </location>
</feature>
<protein>
    <recommendedName>
        <fullName evidence="6">DDE Tnp4 domain-containing protein</fullName>
    </recommendedName>
</protein>
<name>A0AAQ3T6C5_PASNO</name>
<accession>A0AAQ3T6C5</accession>
<sequence>MEPRIFKALADYLSSRDLLRSTRGVTVEEQLAMFMYMLARNASYRALCDRFQHSGETIHRHIAACFNAISSLAFDFVNPPSTETHWKISSNPHFAPYFQNCLGAIDGTHIPITISESSASDAGVLSSAIRSGFRVPTGKYYLVDGGYANTPCLMAQAQRARWTTKYEKGLVDILSKLQDKEAQLKKEYKAIKSIRNRSGVSWNQEASMINTSTEVWDEIIQEDSKLRRYEKKSFPLFDSLDLLYEGQIAEGKHLFTSSKPHSTSKGPEARGIDKTIVDFRKKNPWTGPINIVARPSASNGEGLDSPLRLGDSLAHGWDNESTETNNEVEKQSSCQRVDNENAKTKKRSSHELLENLGRRPSSYGKSVDLSDNDEAEEEHDTSSRSGTIGSSRGRSKRRNDTKTVPRIEETMSEFMSFKRKQAAEKEQIRCQGQEFSITKCLNVLKDMADLPDDVKIQASEVFKDATNREMFLDMNQDFVVYG</sequence>
<feature type="compositionally biased region" description="Acidic residues" evidence="1">
    <location>
        <begin position="370"/>
        <end position="379"/>
    </location>
</feature>
<evidence type="ECO:0008006" key="6">
    <source>
        <dbReference type="Google" id="ProtNLM"/>
    </source>
</evidence>
<evidence type="ECO:0000313" key="4">
    <source>
        <dbReference type="EMBL" id="WVZ67763.1"/>
    </source>
</evidence>
<evidence type="ECO:0000259" key="3">
    <source>
        <dbReference type="Pfam" id="PF26138"/>
    </source>
</evidence>
<feature type="domain" description="DUF8040" evidence="3">
    <location>
        <begin position="1"/>
        <end position="70"/>
    </location>
</feature>
<evidence type="ECO:0000313" key="5">
    <source>
        <dbReference type="Proteomes" id="UP001341281"/>
    </source>
</evidence>
<gene>
    <name evidence="4" type="ORF">U9M48_016803</name>
</gene>